<dbReference type="InterPro" id="IPR003609">
    <property type="entry name" value="Pan_app"/>
</dbReference>
<dbReference type="CDD" id="cd00028">
    <property type="entry name" value="B_lectin"/>
    <property type="match status" value="1"/>
</dbReference>
<dbReference type="EMBL" id="OIVN01006195">
    <property type="protein sequence ID" value="SPD27516.1"/>
    <property type="molecule type" value="Genomic_DNA"/>
</dbReference>
<dbReference type="Gene3D" id="2.90.10.10">
    <property type="entry name" value="Bulb-type lectin domain"/>
    <property type="match status" value="1"/>
</dbReference>
<feature type="region of interest" description="Disordered" evidence="5">
    <location>
        <begin position="837"/>
        <end position="860"/>
    </location>
</feature>
<keyword evidence="4" id="KW-0175">Coiled coil</keyword>
<evidence type="ECO:0000313" key="8">
    <source>
        <dbReference type="EMBL" id="SPD27516.1"/>
    </source>
</evidence>
<feature type="coiled-coil region" evidence="4">
    <location>
        <begin position="731"/>
        <end position="769"/>
    </location>
</feature>
<keyword evidence="3" id="KW-0325">Glycoprotein</keyword>
<evidence type="ECO:0000256" key="2">
    <source>
        <dbReference type="ARBA" id="ARBA00023157"/>
    </source>
</evidence>
<dbReference type="CDD" id="cd01098">
    <property type="entry name" value="PAN_AP_plant"/>
    <property type="match status" value="1"/>
</dbReference>
<dbReference type="Pfam" id="PF04195">
    <property type="entry name" value="Transposase_28"/>
    <property type="match status" value="1"/>
</dbReference>
<evidence type="ECO:0000256" key="5">
    <source>
        <dbReference type="SAM" id="MobiDB-lite"/>
    </source>
</evidence>
<dbReference type="SMART" id="SM00473">
    <property type="entry name" value="PAN_AP"/>
    <property type="match status" value="1"/>
</dbReference>
<dbReference type="AlphaFoldDB" id="A0A2N9IPQ1"/>
<feature type="region of interest" description="Disordered" evidence="5">
    <location>
        <begin position="610"/>
        <end position="648"/>
    </location>
</feature>
<dbReference type="SMART" id="SM00108">
    <property type="entry name" value="B_lectin"/>
    <property type="match status" value="1"/>
</dbReference>
<name>A0A2N9IPQ1_FAGSY</name>
<feature type="domain" description="Bulb-type lectin" evidence="7">
    <location>
        <begin position="24"/>
        <end position="145"/>
    </location>
</feature>
<reference evidence="8" key="1">
    <citation type="submission" date="2018-02" db="EMBL/GenBank/DDBJ databases">
        <authorList>
            <person name="Cohen D.B."/>
            <person name="Kent A.D."/>
        </authorList>
    </citation>
    <scope>NUCLEOTIDE SEQUENCE</scope>
</reference>
<evidence type="ECO:0000256" key="3">
    <source>
        <dbReference type="ARBA" id="ARBA00023180"/>
    </source>
</evidence>
<evidence type="ECO:0000256" key="6">
    <source>
        <dbReference type="SAM" id="SignalP"/>
    </source>
</evidence>
<keyword evidence="2" id="KW-1015">Disulfide bond</keyword>
<dbReference type="Pfam" id="PF01453">
    <property type="entry name" value="B_lectin"/>
    <property type="match status" value="1"/>
</dbReference>
<dbReference type="PANTHER" id="PTHR32444:SF234">
    <property type="entry name" value="RECEPTOR-LIKE SERINE_THREONINE-PROTEIN KINASE"/>
    <property type="match status" value="1"/>
</dbReference>
<dbReference type="InterPro" id="IPR007321">
    <property type="entry name" value="Transposase_28"/>
</dbReference>
<feature type="signal peptide" evidence="6">
    <location>
        <begin position="1"/>
        <end position="23"/>
    </location>
</feature>
<dbReference type="InterPro" id="IPR001480">
    <property type="entry name" value="Bulb-type_lectin_dom"/>
</dbReference>
<sequence>MGFLSSMFVIPNLLFFFFETTYGIDSITSTQSLADGNTLVSKDGNFELGFFNPGSSKNRYLGIWYKNIPVKTVVWVANRDSPIDNSSGILMINSTRTLVLLSQNKSVVWSTSSLKQAQTPLLQLLDTGNLVLTDEKNGNSKDYLWQSFDYPADTMLPGMKFGWDLKRGLNRRLIAWKNWDDPSSGDLIFEMTLHNYPEAYLFQGTLGLQTAMTVMAFVEPMEYVSLLSFRERCLNNCTCMAYTNSDIKEGSGCAIWLGDLLDIRQFPAGGQDLYIRMHASEFGVSRFAEGNLGPPPLEGYVSSDSVLHRLAAELYSIVHPALTTWEAVRNRMAANEAEWSWKASFFSKIRRDEDIDRIRSRYQIPDDVVLRIPDSDERACCPKYEGDVAFYEADFKAGLRFPVQPFVRELLDYLSLAPGQINPNGWRTIISCMVMWRVTSNGEEDLTVDEFLFCYEPVQIALSRGFWTFKNRDMNSRVVQGLPSSDRIWKDGYFFVCGDNWERLPQEDPRDFVGVRRTWGTPSSSALDRPLLNSVWQERIWRILEIEYRRYNIFIEPDLLATFSLGPVPSSSVKALQRTNKKRGFSRINTMKLNKSRLKQMAQSGEVAVAPISLKRKKPDEGSSRRSEEALPRPSVPTVTPPVVPTAAPSVQKAPTVIMVDSDLTPPSAGSTINQSPLVAMDRAKGAITPQDTDEYAVAHTDDLSLLMVHSLMREDLALLRAKSIADEAEMKNVKRAVMELTRERKEALIEAENLRKELKAREDDTKAAVEAKDKAEADFKHLFGQIEGAKEAAVSDFRASEAFEDINTRYFLFGFEAFRKQAVQRFPGLDFSALQPYDDEDSVMDASQDQAGDEDVTSK</sequence>
<accession>A0A2N9IPQ1</accession>
<dbReference type="Pfam" id="PF08276">
    <property type="entry name" value="PAN_2"/>
    <property type="match status" value="1"/>
</dbReference>
<organism evidence="8">
    <name type="scientific">Fagus sylvatica</name>
    <name type="common">Beechnut</name>
    <dbReference type="NCBI Taxonomy" id="28930"/>
    <lineage>
        <taxon>Eukaryota</taxon>
        <taxon>Viridiplantae</taxon>
        <taxon>Streptophyta</taxon>
        <taxon>Embryophyta</taxon>
        <taxon>Tracheophyta</taxon>
        <taxon>Spermatophyta</taxon>
        <taxon>Magnoliopsida</taxon>
        <taxon>eudicotyledons</taxon>
        <taxon>Gunneridae</taxon>
        <taxon>Pentapetalae</taxon>
        <taxon>rosids</taxon>
        <taxon>fabids</taxon>
        <taxon>Fagales</taxon>
        <taxon>Fagaceae</taxon>
        <taxon>Fagus</taxon>
    </lineage>
</organism>
<keyword evidence="1 6" id="KW-0732">Signal</keyword>
<protein>
    <recommendedName>
        <fullName evidence="7">Bulb-type lectin domain-containing protein</fullName>
    </recommendedName>
</protein>
<feature type="compositionally biased region" description="Basic and acidic residues" evidence="5">
    <location>
        <begin position="618"/>
        <end position="631"/>
    </location>
</feature>
<evidence type="ECO:0000256" key="4">
    <source>
        <dbReference type="SAM" id="Coils"/>
    </source>
</evidence>
<dbReference type="PROSITE" id="PS50927">
    <property type="entry name" value="BULB_LECTIN"/>
    <property type="match status" value="1"/>
</dbReference>
<proteinExistence type="predicted"/>
<gene>
    <name evidence="8" type="ORF">FSB_LOCUS55398</name>
</gene>
<dbReference type="PANTHER" id="PTHR32444">
    <property type="entry name" value="BULB-TYPE LECTIN DOMAIN-CONTAINING PROTEIN"/>
    <property type="match status" value="1"/>
</dbReference>
<feature type="chain" id="PRO_5014712013" description="Bulb-type lectin domain-containing protein" evidence="6">
    <location>
        <begin position="24"/>
        <end position="860"/>
    </location>
</feature>
<evidence type="ECO:0000256" key="1">
    <source>
        <dbReference type="ARBA" id="ARBA00022729"/>
    </source>
</evidence>
<dbReference type="FunFam" id="2.90.10.10:FF:000001">
    <property type="entry name" value="G-type lectin S-receptor-like serine/threonine-protein kinase"/>
    <property type="match status" value="1"/>
</dbReference>
<dbReference type="InterPro" id="IPR036426">
    <property type="entry name" value="Bulb-type_lectin_dom_sf"/>
</dbReference>
<dbReference type="SUPFAM" id="SSF51110">
    <property type="entry name" value="alpha-D-mannose-specific plant lectins"/>
    <property type="match status" value="1"/>
</dbReference>
<evidence type="ECO:0000259" key="7">
    <source>
        <dbReference type="PROSITE" id="PS50927"/>
    </source>
</evidence>